<feature type="domain" description="GH18" evidence="6">
    <location>
        <begin position="219"/>
        <end position="514"/>
    </location>
</feature>
<feature type="chain" id="PRO_5045411415" evidence="4">
    <location>
        <begin position="40"/>
        <end position="514"/>
    </location>
</feature>
<evidence type="ECO:0000256" key="3">
    <source>
        <dbReference type="SAM" id="MobiDB-lite"/>
    </source>
</evidence>
<dbReference type="InterPro" id="IPR052750">
    <property type="entry name" value="GH18_Chitinase"/>
</dbReference>
<name>A0ABU4KCQ9_9ACTN</name>
<dbReference type="SUPFAM" id="SSF51445">
    <property type="entry name" value="(Trans)glycosidases"/>
    <property type="match status" value="1"/>
</dbReference>
<sequence>MGSNAHRRRTSGRTKAVGAVVAAAITGGTVFALTGTAQAAAVGAAYTRTSSWTGGYTGQYVITNETSAAQTDWTLEFDLPAGTTIGSLWNGDHTVSGRHVTVKPASWNRQLAPGQSVTVGFVTSAAGQAGDPSGCLINEVACSAGGPAPTPSGRPTDQPTATASPRPTATATTSPRPTPTATATATATTPPAPTPTPTTAPPTTAPPTTAPPTTPPTAAARYAPYVDTSLYPAYDLLATADATGVKEFNLAFITSGGSCAPLWGGVTDLGSDKVAAQIGALRAKGGDVRVSFGGAAGHELALNCATAADLAKAYGKVVDQYRLTKVDFDVEGAALPDTAANTRRAQAIAQLQKSHPGLNVSFTLPVMPEGLTQPGVSLLADAKKNGVRIDAVNIMAMDYGPAYSGDMGTYAIQAATATQAQLKGVLGLSDAAAWKTVAITPMIGVNDVVSEVFRVDDATQLVDFARSKGIGWLSMWSSTRDKQCAAGAVNHADATCSSILQQPLAFTKAFAAYR</sequence>
<dbReference type="InterPro" id="IPR001223">
    <property type="entry name" value="Glyco_hydro18_cat"/>
</dbReference>
<dbReference type="CDD" id="cd06543">
    <property type="entry name" value="GH18_PF-ChiA-like"/>
    <property type="match status" value="1"/>
</dbReference>
<dbReference type="Gene3D" id="2.60.40.290">
    <property type="match status" value="1"/>
</dbReference>
<keyword evidence="8" id="KW-1185">Reference proteome</keyword>
<evidence type="ECO:0000259" key="6">
    <source>
        <dbReference type="PROSITE" id="PS51910"/>
    </source>
</evidence>
<organism evidence="7 8">
    <name type="scientific">Streptomyces roseolus</name>
    <dbReference type="NCBI Taxonomy" id="67358"/>
    <lineage>
        <taxon>Bacteria</taxon>
        <taxon>Bacillati</taxon>
        <taxon>Actinomycetota</taxon>
        <taxon>Actinomycetes</taxon>
        <taxon>Kitasatosporales</taxon>
        <taxon>Streptomycetaceae</taxon>
        <taxon>Streptomyces</taxon>
    </lineage>
</organism>
<dbReference type="Pfam" id="PF00553">
    <property type="entry name" value="CBM_2"/>
    <property type="match status" value="1"/>
</dbReference>
<evidence type="ECO:0000256" key="4">
    <source>
        <dbReference type="SAM" id="SignalP"/>
    </source>
</evidence>
<dbReference type="InterPro" id="IPR012291">
    <property type="entry name" value="CBM2_carb-bd_dom_sf"/>
</dbReference>
<evidence type="ECO:0000313" key="8">
    <source>
        <dbReference type="Proteomes" id="UP001278571"/>
    </source>
</evidence>
<feature type="signal peptide" evidence="4">
    <location>
        <begin position="1"/>
        <end position="39"/>
    </location>
</feature>
<dbReference type="RefSeq" id="WP_319011366.1">
    <property type="nucleotide sequence ID" value="NZ_JAWJZF010000434.1"/>
</dbReference>
<evidence type="ECO:0000256" key="2">
    <source>
        <dbReference type="ARBA" id="ARBA00023326"/>
    </source>
</evidence>
<gene>
    <name evidence="7" type="ORF">R2363_23440</name>
</gene>
<comment type="caution">
    <text evidence="7">The sequence shown here is derived from an EMBL/GenBank/DDBJ whole genome shotgun (WGS) entry which is preliminary data.</text>
</comment>
<dbReference type="SMART" id="SM00637">
    <property type="entry name" value="CBD_II"/>
    <property type="match status" value="1"/>
</dbReference>
<dbReference type="PROSITE" id="PS51173">
    <property type="entry name" value="CBM2"/>
    <property type="match status" value="1"/>
</dbReference>
<evidence type="ECO:0000313" key="7">
    <source>
        <dbReference type="EMBL" id="MDX2295120.1"/>
    </source>
</evidence>
<dbReference type="Gene3D" id="3.20.20.80">
    <property type="entry name" value="Glycosidases"/>
    <property type="match status" value="1"/>
</dbReference>
<dbReference type="PROSITE" id="PS51910">
    <property type="entry name" value="GH18_2"/>
    <property type="match status" value="1"/>
</dbReference>
<feature type="region of interest" description="Disordered" evidence="3">
    <location>
        <begin position="146"/>
        <end position="219"/>
    </location>
</feature>
<dbReference type="EMBL" id="JAWJZF010000434">
    <property type="protein sequence ID" value="MDX2295120.1"/>
    <property type="molecule type" value="Genomic_DNA"/>
</dbReference>
<dbReference type="PANTHER" id="PTHR42976">
    <property type="entry name" value="BIFUNCTIONAL CHITINASE/LYSOZYME-RELATED"/>
    <property type="match status" value="1"/>
</dbReference>
<keyword evidence="2" id="KW-0624">Polysaccharide degradation</keyword>
<dbReference type="InterPro" id="IPR001919">
    <property type="entry name" value="CBD2"/>
</dbReference>
<proteinExistence type="predicted"/>
<evidence type="ECO:0000259" key="5">
    <source>
        <dbReference type="PROSITE" id="PS51173"/>
    </source>
</evidence>
<dbReference type="InterPro" id="IPR017853">
    <property type="entry name" value="GH"/>
</dbReference>
<dbReference type="SUPFAM" id="SSF49384">
    <property type="entry name" value="Carbohydrate-binding domain"/>
    <property type="match status" value="1"/>
</dbReference>
<dbReference type="Proteomes" id="UP001278571">
    <property type="component" value="Unassembled WGS sequence"/>
</dbReference>
<protein>
    <submittedName>
        <fullName evidence="7">Cellulose binding domain-containing protein</fullName>
    </submittedName>
</protein>
<keyword evidence="2" id="KW-0119">Carbohydrate metabolism</keyword>
<accession>A0ABU4KCQ9</accession>
<dbReference type="PANTHER" id="PTHR42976:SF1">
    <property type="entry name" value="GH18 DOMAIN-CONTAINING PROTEIN-RELATED"/>
    <property type="match status" value="1"/>
</dbReference>
<reference evidence="7 8" key="1">
    <citation type="submission" date="2023-10" db="EMBL/GenBank/DDBJ databases">
        <authorList>
            <person name="Wang X.X."/>
        </authorList>
    </citation>
    <scope>NUCLEOTIDE SEQUENCE [LARGE SCALE GENOMIC DNA]</scope>
    <source>
        <strain evidence="7 8">NBRC 12816</strain>
    </source>
</reference>
<keyword evidence="1 4" id="KW-0732">Signal</keyword>
<feature type="domain" description="CBM2" evidence="5">
    <location>
        <begin position="35"/>
        <end position="145"/>
    </location>
</feature>
<evidence type="ECO:0000256" key="1">
    <source>
        <dbReference type="ARBA" id="ARBA00022729"/>
    </source>
</evidence>
<feature type="compositionally biased region" description="Pro residues" evidence="3">
    <location>
        <begin position="190"/>
        <end position="215"/>
    </location>
</feature>
<feature type="compositionally biased region" description="Low complexity" evidence="3">
    <location>
        <begin position="159"/>
        <end position="189"/>
    </location>
</feature>
<dbReference type="InterPro" id="IPR008965">
    <property type="entry name" value="CBM2/CBM3_carb-bd_dom_sf"/>
</dbReference>